<evidence type="ECO:0000313" key="2">
    <source>
        <dbReference type="EMBL" id="CAE6459271.1"/>
    </source>
</evidence>
<feature type="region of interest" description="Disordered" evidence="1">
    <location>
        <begin position="1"/>
        <end position="27"/>
    </location>
</feature>
<evidence type="ECO:0000313" key="3">
    <source>
        <dbReference type="Proteomes" id="UP000663850"/>
    </source>
</evidence>
<gene>
    <name evidence="2" type="ORF">RDB_LOCUS49412</name>
</gene>
<feature type="compositionally biased region" description="Polar residues" evidence="1">
    <location>
        <begin position="1"/>
        <end position="17"/>
    </location>
</feature>
<protein>
    <recommendedName>
        <fullName evidence="4">HNH nuclease domain-containing protein</fullName>
    </recommendedName>
</protein>
<dbReference type="AlphaFoldDB" id="A0A8H3BJI2"/>
<dbReference type="Proteomes" id="UP000663850">
    <property type="component" value="Unassembled WGS sequence"/>
</dbReference>
<evidence type="ECO:0008006" key="4">
    <source>
        <dbReference type="Google" id="ProtNLM"/>
    </source>
</evidence>
<sequence length="289" mass="32161">MDQTYSILTRPETTPHSDTGVGEAEGKSHVELESSAQFPVANTGKLHTVTQRHRAETLASAIIVVNDYTPQNPQDITNSFLLALLNNAPTERGQRNICRRVLECEEAGNKRHVAEKLRSLAEWYMFGLLLPIKVLGVRTPKTSEPPPGQESKDQETSLDRLIPQGEVAVRKHDVKKAALRRDNYRSALSGLVDEQSCRSCLVHDLDKLGTVPTEVAYILPFSLGDCDKQALVWTVLESFCGYDVASLLSGQKIHRLENILTLCMPEHWAFRGLTGWLEAVPVCSFCIIE</sequence>
<organism evidence="2 3">
    <name type="scientific">Rhizoctonia solani</name>
    <dbReference type="NCBI Taxonomy" id="456999"/>
    <lineage>
        <taxon>Eukaryota</taxon>
        <taxon>Fungi</taxon>
        <taxon>Dikarya</taxon>
        <taxon>Basidiomycota</taxon>
        <taxon>Agaricomycotina</taxon>
        <taxon>Agaricomycetes</taxon>
        <taxon>Cantharellales</taxon>
        <taxon>Ceratobasidiaceae</taxon>
        <taxon>Rhizoctonia</taxon>
    </lineage>
</organism>
<proteinExistence type="predicted"/>
<evidence type="ECO:0000256" key="1">
    <source>
        <dbReference type="SAM" id="MobiDB-lite"/>
    </source>
</evidence>
<reference evidence="2" key="1">
    <citation type="submission" date="2021-01" db="EMBL/GenBank/DDBJ databases">
        <authorList>
            <person name="Kaushik A."/>
        </authorList>
    </citation>
    <scope>NUCLEOTIDE SEQUENCE</scope>
    <source>
        <strain evidence="2">Type strain: AG8-Rh-89/</strain>
    </source>
</reference>
<comment type="caution">
    <text evidence="2">The sequence shown here is derived from an EMBL/GenBank/DDBJ whole genome shotgun (WGS) entry which is preliminary data.</text>
</comment>
<dbReference type="EMBL" id="CAJMWZ010002647">
    <property type="protein sequence ID" value="CAE6459271.1"/>
    <property type="molecule type" value="Genomic_DNA"/>
</dbReference>
<name>A0A8H3BJI2_9AGAM</name>
<accession>A0A8H3BJI2</accession>